<dbReference type="EMBL" id="MU070111">
    <property type="protein sequence ID" value="KAF5829818.1"/>
    <property type="molecule type" value="Genomic_DNA"/>
</dbReference>
<evidence type="ECO:0000256" key="10">
    <source>
        <dbReference type="ARBA" id="ARBA00023136"/>
    </source>
</evidence>
<keyword evidence="10 11" id="KW-0472">Membrane</keyword>
<evidence type="ECO:0000256" key="7">
    <source>
        <dbReference type="ARBA" id="ARBA00022927"/>
    </source>
</evidence>
<evidence type="ECO:0000256" key="5">
    <source>
        <dbReference type="ARBA" id="ARBA00022692"/>
    </source>
</evidence>
<evidence type="ECO:0000256" key="6">
    <source>
        <dbReference type="ARBA" id="ARBA00022787"/>
    </source>
</evidence>
<evidence type="ECO:0000256" key="9">
    <source>
        <dbReference type="ARBA" id="ARBA00023128"/>
    </source>
</evidence>
<evidence type="ECO:0000256" key="2">
    <source>
        <dbReference type="ARBA" id="ARBA00004572"/>
    </source>
</evidence>
<dbReference type="PANTHER" id="PTHR32409:SF3">
    <property type="entry name" value="MITOCHONDRIAL IMPORT RECEPTOR SUBUNIT TOM20-1-RELATED"/>
    <property type="match status" value="1"/>
</dbReference>
<dbReference type="PANTHER" id="PTHR32409">
    <property type="entry name" value="MITOCHONDRIAL IMPORT RECEPTOR SUBUNIT TOM20-1-RELATED"/>
    <property type="match status" value="1"/>
</dbReference>
<keyword evidence="6" id="KW-1000">Mitochondrion outer membrane</keyword>
<dbReference type="InterPro" id="IPR011990">
    <property type="entry name" value="TPR-like_helical_dom_sf"/>
</dbReference>
<keyword evidence="4" id="KW-0813">Transport</keyword>
<organism evidence="12 13">
    <name type="scientific">Dunaliella salina</name>
    <name type="common">Green alga</name>
    <name type="synonym">Protococcus salinus</name>
    <dbReference type="NCBI Taxonomy" id="3046"/>
    <lineage>
        <taxon>Eukaryota</taxon>
        <taxon>Viridiplantae</taxon>
        <taxon>Chlorophyta</taxon>
        <taxon>core chlorophytes</taxon>
        <taxon>Chlorophyceae</taxon>
        <taxon>CS clade</taxon>
        <taxon>Chlamydomonadales</taxon>
        <taxon>Dunaliellaceae</taxon>
        <taxon>Dunaliella</taxon>
    </lineage>
</organism>
<keyword evidence="13" id="KW-1185">Reference proteome</keyword>
<keyword evidence="5 11" id="KW-0812">Transmembrane</keyword>
<comment type="function">
    <text evidence="1">Central component of the receptor complex responsible for the recognition and translocation of cytosolically synthesized mitochondrial preproteins. Together with TOM22 functions as the transit peptide receptor at the surface of the mitochondrion outer membrane and facilitates the movement of preproteins into the translocation pore.</text>
</comment>
<dbReference type="Pfam" id="PF06552">
    <property type="entry name" value="TOM20_plant"/>
    <property type="match status" value="2"/>
</dbReference>
<sequence>MALAVDEEPSLSLSSPHEHRENFFEAARLQAQRDFEKDKKNAQALVRWGGALLELAHYKSGRESTDMIKQAIVKLQQSLEIDPSRADAEWCLGNAFTSMKCSIQDPSNETYKKAIEMCEKAPEYYDEIQAHIQAQIMGDMTGGAAAKVLPSPADFWYDVGGWVVLGAVLVGTMFLARASAKSS</sequence>
<gene>
    <name evidence="12" type="ORF">DUNSADRAFT_15459</name>
</gene>
<accession>A0ABQ7G5C7</accession>
<comment type="subcellular location">
    <subcellularLocation>
        <location evidence="2">Mitochondrion outer membrane</location>
        <topology evidence="2">Single-pass membrane protein</topology>
    </subcellularLocation>
</comment>
<evidence type="ECO:0000256" key="11">
    <source>
        <dbReference type="SAM" id="Phobius"/>
    </source>
</evidence>
<keyword evidence="9" id="KW-0496">Mitochondrion</keyword>
<name>A0ABQ7G5C7_DUNSA</name>
<evidence type="ECO:0000313" key="12">
    <source>
        <dbReference type="EMBL" id="KAF5829818.1"/>
    </source>
</evidence>
<dbReference type="InterPro" id="IPR010547">
    <property type="entry name" value="TOM20_imprt_rcpt"/>
</dbReference>
<keyword evidence="7" id="KW-0653">Protein transport</keyword>
<dbReference type="Proteomes" id="UP000815325">
    <property type="component" value="Unassembled WGS sequence"/>
</dbReference>
<feature type="transmembrane region" description="Helical" evidence="11">
    <location>
        <begin position="155"/>
        <end position="176"/>
    </location>
</feature>
<evidence type="ECO:0000313" key="13">
    <source>
        <dbReference type="Proteomes" id="UP000815325"/>
    </source>
</evidence>
<evidence type="ECO:0000256" key="4">
    <source>
        <dbReference type="ARBA" id="ARBA00022448"/>
    </source>
</evidence>
<comment type="caution">
    <text evidence="12">The sequence shown here is derived from an EMBL/GenBank/DDBJ whole genome shotgun (WGS) entry which is preliminary data.</text>
</comment>
<evidence type="ECO:0000256" key="8">
    <source>
        <dbReference type="ARBA" id="ARBA00022989"/>
    </source>
</evidence>
<evidence type="ECO:0000256" key="3">
    <source>
        <dbReference type="ARBA" id="ARBA00005792"/>
    </source>
</evidence>
<evidence type="ECO:0000256" key="1">
    <source>
        <dbReference type="ARBA" id="ARBA00003450"/>
    </source>
</evidence>
<reference evidence="12" key="1">
    <citation type="submission" date="2017-08" db="EMBL/GenBank/DDBJ databases">
        <authorList>
            <person name="Polle J.E."/>
            <person name="Barry K."/>
            <person name="Cushman J."/>
            <person name="Schmutz J."/>
            <person name="Tran D."/>
            <person name="Hathwaick L.T."/>
            <person name="Yim W.C."/>
            <person name="Jenkins J."/>
            <person name="Mckie-Krisberg Z.M."/>
            <person name="Prochnik S."/>
            <person name="Lindquist E."/>
            <person name="Dockter R.B."/>
            <person name="Adam C."/>
            <person name="Molina H."/>
            <person name="Bunkerborg J."/>
            <person name="Jin E."/>
            <person name="Buchheim M."/>
            <person name="Magnuson J."/>
        </authorList>
    </citation>
    <scope>NUCLEOTIDE SEQUENCE</scope>
    <source>
        <strain evidence="12">CCAP 19/18</strain>
    </source>
</reference>
<protein>
    <submittedName>
        <fullName evidence="12">Translocase of outer mitochondrial membrane</fullName>
    </submittedName>
</protein>
<dbReference type="SUPFAM" id="SSF48452">
    <property type="entry name" value="TPR-like"/>
    <property type="match status" value="1"/>
</dbReference>
<proteinExistence type="inferred from homology"/>
<keyword evidence="8 11" id="KW-1133">Transmembrane helix</keyword>
<comment type="similarity">
    <text evidence="3">Belongs to the Tom20 family.</text>
</comment>
<dbReference type="Gene3D" id="1.25.40.10">
    <property type="entry name" value="Tetratricopeptide repeat domain"/>
    <property type="match status" value="1"/>
</dbReference>